<evidence type="ECO:0000256" key="1">
    <source>
        <dbReference type="ARBA" id="ARBA00010617"/>
    </source>
</evidence>
<evidence type="ECO:0000256" key="7">
    <source>
        <dbReference type="PIRSR" id="PIRSR602401-1"/>
    </source>
</evidence>
<dbReference type="PRINTS" id="PR00463">
    <property type="entry name" value="EP450I"/>
</dbReference>
<evidence type="ECO:0000256" key="6">
    <source>
        <dbReference type="ARBA" id="ARBA00023033"/>
    </source>
</evidence>
<evidence type="ECO:0000256" key="5">
    <source>
        <dbReference type="ARBA" id="ARBA00023004"/>
    </source>
</evidence>
<organism evidence="9 10">
    <name type="scientific">Saccharopolyspora terrae</name>
    <dbReference type="NCBI Taxonomy" id="2530384"/>
    <lineage>
        <taxon>Bacteria</taxon>
        <taxon>Bacillati</taxon>
        <taxon>Actinomycetota</taxon>
        <taxon>Actinomycetes</taxon>
        <taxon>Pseudonocardiales</taxon>
        <taxon>Pseudonocardiaceae</taxon>
        <taxon>Saccharopolyspora</taxon>
    </lineage>
</organism>
<evidence type="ECO:0000256" key="3">
    <source>
        <dbReference type="ARBA" id="ARBA00022723"/>
    </source>
</evidence>
<gene>
    <name evidence="9" type="ORF">E1181_28515</name>
</gene>
<accession>A0A4R4V5L2</accession>
<dbReference type="RefSeq" id="WP_132679516.1">
    <property type="nucleotide sequence ID" value="NZ_SMKS01000087.1"/>
</dbReference>
<keyword evidence="3 7" id="KW-0479">Metal-binding</keyword>
<dbReference type="AlphaFoldDB" id="A0A4R4V5L2"/>
<dbReference type="PANTHER" id="PTHR24291">
    <property type="entry name" value="CYTOCHROME P450 FAMILY 4"/>
    <property type="match status" value="1"/>
</dbReference>
<reference evidence="9 10" key="1">
    <citation type="submission" date="2019-03" db="EMBL/GenBank/DDBJ databases">
        <title>Draft genome sequences of novel Actinobacteria.</title>
        <authorList>
            <person name="Sahin N."/>
            <person name="Ay H."/>
            <person name="Saygin H."/>
        </authorList>
    </citation>
    <scope>NUCLEOTIDE SEQUENCE [LARGE SCALE GENOMIC DNA]</scope>
    <source>
        <strain evidence="9 10">16K309</strain>
    </source>
</reference>
<dbReference type="OrthoDB" id="5290182at2"/>
<dbReference type="PRINTS" id="PR00385">
    <property type="entry name" value="P450"/>
</dbReference>
<dbReference type="InterPro" id="IPR001128">
    <property type="entry name" value="Cyt_P450"/>
</dbReference>
<dbReference type="GO" id="GO:0016705">
    <property type="term" value="F:oxidoreductase activity, acting on paired donors, with incorporation or reduction of molecular oxygen"/>
    <property type="evidence" value="ECO:0007669"/>
    <property type="project" value="InterPro"/>
</dbReference>
<dbReference type="Pfam" id="PF00067">
    <property type="entry name" value="p450"/>
    <property type="match status" value="1"/>
</dbReference>
<dbReference type="InterPro" id="IPR002401">
    <property type="entry name" value="Cyt_P450_E_grp-I"/>
</dbReference>
<evidence type="ECO:0000313" key="10">
    <source>
        <dbReference type="Proteomes" id="UP000295674"/>
    </source>
</evidence>
<evidence type="ECO:0000256" key="2">
    <source>
        <dbReference type="ARBA" id="ARBA00022617"/>
    </source>
</evidence>
<dbReference type="InterPro" id="IPR036396">
    <property type="entry name" value="Cyt_P450_sf"/>
</dbReference>
<keyword evidence="4 8" id="KW-0560">Oxidoreductase</keyword>
<dbReference type="InterPro" id="IPR050196">
    <property type="entry name" value="Cytochrome_P450_Monoox"/>
</dbReference>
<dbReference type="SUPFAM" id="SSF48264">
    <property type="entry name" value="Cytochrome P450"/>
    <property type="match status" value="1"/>
</dbReference>
<evidence type="ECO:0000313" key="9">
    <source>
        <dbReference type="EMBL" id="TDC99950.1"/>
    </source>
</evidence>
<keyword evidence="5 7" id="KW-0408">Iron</keyword>
<dbReference type="PROSITE" id="PS00086">
    <property type="entry name" value="CYTOCHROME_P450"/>
    <property type="match status" value="1"/>
</dbReference>
<dbReference type="GO" id="GO:0005506">
    <property type="term" value="F:iron ion binding"/>
    <property type="evidence" value="ECO:0007669"/>
    <property type="project" value="InterPro"/>
</dbReference>
<dbReference type="GO" id="GO:0004497">
    <property type="term" value="F:monooxygenase activity"/>
    <property type="evidence" value="ECO:0007669"/>
    <property type="project" value="UniProtKB-KW"/>
</dbReference>
<dbReference type="EMBL" id="SMKS01000087">
    <property type="protein sequence ID" value="TDC99950.1"/>
    <property type="molecule type" value="Genomic_DNA"/>
</dbReference>
<proteinExistence type="inferred from homology"/>
<evidence type="ECO:0000256" key="8">
    <source>
        <dbReference type="RuleBase" id="RU000461"/>
    </source>
</evidence>
<name>A0A4R4V5L2_9PSEU</name>
<protein>
    <submittedName>
        <fullName evidence="9">Cytochrome P450</fullName>
    </submittedName>
</protein>
<comment type="caution">
    <text evidence="9">The sequence shown here is derived from an EMBL/GenBank/DDBJ whole genome shotgun (WGS) entry which is preliminary data.</text>
</comment>
<feature type="binding site" description="axial binding residue" evidence="7">
    <location>
        <position position="392"/>
    </location>
    <ligand>
        <name>heme</name>
        <dbReference type="ChEBI" id="CHEBI:30413"/>
    </ligand>
    <ligandPart>
        <name>Fe</name>
        <dbReference type="ChEBI" id="CHEBI:18248"/>
    </ligandPart>
</feature>
<comment type="similarity">
    <text evidence="1 8">Belongs to the cytochrome P450 family.</text>
</comment>
<dbReference type="InterPro" id="IPR017972">
    <property type="entry name" value="Cyt_P450_CS"/>
</dbReference>
<evidence type="ECO:0000256" key="4">
    <source>
        <dbReference type="ARBA" id="ARBA00023002"/>
    </source>
</evidence>
<keyword evidence="2 7" id="KW-0349">Heme</keyword>
<sequence>MSTSAIPVAPGSLPLLGHAVPLLRGSRLDYLLSVRAYGDAVTIYLGPKPVHVLTSPDLIHRALVVDAKKFAKGLLFERARPYVGYGLLTSDGQFHKRQRQMIQPGFHHDSINGLTSRMTEAAGRYIGNWRAGQTVAVEREMHGLMTSIISHTLFNTEAALEFGTLVQDSLPELVNSLGKRTLVPATWLYKIPTRGNRRFHALASRLHQATQQMIAAYQADGEARGDLMSILLAARDATGTPMSKEELGDEILTLFIAGIETCATTLTWAFHELGRRPDLRNRLHNEVDTVLAGRSVESSTVSHLPFTNALIHEVLRVHSPTWLLMRRTTEPVQLGAFEIPAGRDVLFSPAAPHHHPESYSDPFRFDPDRWLGPERRVPPRFFIPFGSGGRKCIGEAFAWNQLHVAIAAIAARWQLDPLPKHQIKTGAGAVLHIRHLPMTLRPRRGCQGK</sequence>
<dbReference type="Gene3D" id="1.10.630.10">
    <property type="entry name" value="Cytochrome P450"/>
    <property type="match status" value="1"/>
</dbReference>
<dbReference type="GO" id="GO:0020037">
    <property type="term" value="F:heme binding"/>
    <property type="evidence" value="ECO:0007669"/>
    <property type="project" value="InterPro"/>
</dbReference>
<dbReference type="PANTHER" id="PTHR24291:SF50">
    <property type="entry name" value="BIFUNCTIONAL ALBAFLAVENONE MONOOXYGENASE_TERPENE SYNTHASE"/>
    <property type="match status" value="1"/>
</dbReference>
<keyword evidence="10" id="KW-1185">Reference proteome</keyword>
<comment type="cofactor">
    <cofactor evidence="7">
        <name>heme</name>
        <dbReference type="ChEBI" id="CHEBI:30413"/>
    </cofactor>
</comment>
<dbReference type="Proteomes" id="UP000295674">
    <property type="component" value="Unassembled WGS sequence"/>
</dbReference>
<dbReference type="CDD" id="cd11049">
    <property type="entry name" value="CYP170A1-like"/>
    <property type="match status" value="1"/>
</dbReference>
<keyword evidence="6 8" id="KW-0503">Monooxygenase</keyword>